<feature type="compositionally biased region" description="Low complexity" evidence="1">
    <location>
        <begin position="130"/>
        <end position="146"/>
    </location>
</feature>
<dbReference type="Proteomes" id="UP000827284">
    <property type="component" value="Unassembled WGS sequence"/>
</dbReference>
<evidence type="ECO:0000313" key="2">
    <source>
        <dbReference type="EMBL" id="GJJ75610.1"/>
    </source>
</evidence>
<reference evidence="2" key="1">
    <citation type="submission" date="2021-11" db="EMBL/GenBank/DDBJ databases">
        <authorList>
            <person name="Herlambang A."/>
            <person name="Guo Y."/>
            <person name="Takashima Y."/>
            <person name="Nishizawa T."/>
        </authorList>
    </citation>
    <scope>NUCLEOTIDE SEQUENCE</scope>
    <source>
        <strain evidence="2">E1425</strain>
    </source>
</reference>
<feature type="region of interest" description="Disordered" evidence="1">
    <location>
        <begin position="259"/>
        <end position="288"/>
    </location>
</feature>
<dbReference type="OrthoDB" id="2407601at2759"/>
<organism evidence="2 3">
    <name type="scientific">Entomortierella parvispora</name>
    <dbReference type="NCBI Taxonomy" id="205924"/>
    <lineage>
        <taxon>Eukaryota</taxon>
        <taxon>Fungi</taxon>
        <taxon>Fungi incertae sedis</taxon>
        <taxon>Mucoromycota</taxon>
        <taxon>Mortierellomycotina</taxon>
        <taxon>Mortierellomycetes</taxon>
        <taxon>Mortierellales</taxon>
        <taxon>Mortierellaceae</taxon>
        <taxon>Entomortierella</taxon>
    </lineage>
</organism>
<gene>
    <name evidence="2" type="ORF">EMPS_07968</name>
</gene>
<dbReference type="EMBL" id="BQFW01000011">
    <property type="protein sequence ID" value="GJJ75610.1"/>
    <property type="molecule type" value="Genomic_DNA"/>
</dbReference>
<evidence type="ECO:0000256" key="1">
    <source>
        <dbReference type="SAM" id="MobiDB-lite"/>
    </source>
</evidence>
<comment type="caution">
    <text evidence="2">The sequence shown here is derived from an EMBL/GenBank/DDBJ whole genome shotgun (WGS) entry which is preliminary data.</text>
</comment>
<sequence length="288" mass="31326">MSSDITAAELALEALLESRLESIATRLQALTKASQQLKSETFALAEVVRQKQRRVYVIEDYMLRLQGKPGVSNLFLENGAQPRRNGTAKANFGQEEIEEIKMGFKTLRRKFQAAGNTVTTVGWWRHLKGNGKQEQGQQGQEQQTGQDVTPPMPVLAKLSIDTQQAIAATTAGTASTTATTASSTLVSPELEQLDSPQQQKPIVVHKIVSPKALLSPTSPTTKKRNTTTALQQIFTSPTVAKPLHSHYVSSPITERANPALGLTSLPMSPTKMDSQSNHGLMRGLSLRS</sequence>
<accession>A0A9P3LZ64</accession>
<proteinExistence type="predicted"/>
<feature type="region of interest" description="Disordered" evidence="1">
    <location>
        <begin position="130"/>
        <end position="151"/>
    </location>
</feature>
<dbReference type="AlphaFoldDB" id="A0A9P3LZ64"/>
<keyword evidence="3" id="KW-1185">Reference proteome</keyword>
<protein>
    <submittedName>
        <fullName evidence="2">Uncharacterized protein</fullName>
    </submittedName>
</protein>
<feature type="compositionally biased region" description="Polar residues" evidence="1">
    <location>
        <begin position="265"/>
        <end position="278"/>
    </location>
</feature>
<reference evidence="2" key="2">
    <citation type="journal article" date="2022" name="Microbiol. Resour. Announc.">
        <title>Whole-Genome Sequence of Entomortierella parvispora E1425, a Mucoromycotan Fungus Associated with Burkholderiaceae-Related Endosymbiotic Bacteria.</title>
        <authorList>
            <person name="Herlambang A."/>
            <person name="Guo Y."/>
            <person name="Takashima Y."/>
            <person name="Narisawa K."/>
            <person name="Ohta H."/>
            <person name="Nishizawa T."/>
        </authorList>
    </citation>
    <scope>NUCLEOTIDE SEQUENCE</scope>
    <source>
        <strain evidence="2">E1425</strain>
    </source>
</reference>
<name>A0A9P3LZ64_9FUNG</name>
<evidence type="ECO:0000313" key="3">
    <source>
        <dbReference type="Proteomes" id="UP000827284"/>
    </source>
</evidence>